<evidence type="ECO:0000256" key="1">
    <source>
        <dbReference type="SAM" id="MobiDB-lite"/>
    </source>
</evidence>
<dbReference type="STRING" id="1396826.PHA8399_04014"/>
<organism evidence="2 3">
    <name type="scientific">Leisingera aquaemixtae</name>
    <dbReference type="NCBI Taxonomy" id="1396826"/>
    <lineage>
        <taxon>Bacteria</taxon>
        <taxon>Pseudomonadati</taxon>
        <taxon>Pseudomonadota</taxon>
        <taxon>Alphaproteobacteria</taxon>
        <taxon>Rhodobacterales</taxon>
        <taxon>Roseobacteraceae</taxon>
        <taxon>Leisingera</taxon>
    </lineage>
</organism>
<name>A0A0P1HDS5_9RHOB</name>
<evidence type="ECO:0000313" key="2">
    <source>
        <dbReference type="EMBL" id="CUI01865.1"/>
    </source>
</evidence>
<reference evidence="2 3" key="1">
    <citation type="submission" date="2015-09" db="EMBL/GenBank/DDBJ databases">
        <authorList>
            <consortium name="Swine Surveillance"/>
        </authorList>
    </citation>
    <scope>NUCLEOTIDE SEQUENCE [LARGE SCALE GENOMIC DNA]</scope>
    <source>
        <strain evidence="2 3">CECT 8399</strain>
    </source>
</reference>
<dbReference type="AlphaFoldDB" id="A0A0P1HDS5"/>
<feature type="compositionally biased region" description="Basic and acidic residues" evidence="1">
    <location>
        <begin position="135"/>
        <end position="155"/>
    </location>
</feature>
<gene>
    <name evidence="2" type="ORF">PHA8399_04014</name>
</gene>
<sequence length="155" mass="18413">MSFDTEYALQDIFREAVKEHLVLNLKTDADWTRFRAISESARDQINTENESYRRDYEARVDKARQKILHKAGSLTHDHPTPHGIDRFDKDVINREAQRIVRHDHARRLYTIREDEITGYEALQTDIRARGQIRGQARDPFNRATERRSGPDRRRE</sequence>
<evidence type="ECO:0000313" key="3">
    <source>
        <dbReference type="Proteomes" id="UP000051326"/>
    </source>
</evidence>
<accession>A0A0P1HDS5</accession>
<dbReference type="Proteomes" id="UP000051326">
    <property type="component" value="Unassembled WGS sequence"/>
</dbReference>
<dbReference type="RefSeq" id="WP_058287854.1">
    <property type="nucleotide sequence ID" value="NZ_CYSR01000037.1"/>
</dbReference>
<proteinExistence type="predicted"/>
<dbReference type="EMBL" id="CYSR01000037">
    <property type="protein sequence ID" value="CUI01865.1"/>
    <property type="molecule type" value="Genomic_DNA"/>
</dbReference>
<feature type="region of interest" description="Disordered" evidence="1">
    <location>
        <begin position="129"/>
        <end position="155"/>
    </location>
</feature>
<protein>
    <submittedName>
        <fullName evidence="2">Uncharacterized protein</fullName>
    </submittedName>
</protein>